<evidence type="ECO:0000256" key="1">
    <source>
        <dbReference type="ARBA" id="ARBA00011073"/>
    </source>
</evidence>
<dbReference type="RefSeq" id="WP_153749886.1">
    <property type="nucleotide sequence ID" value="NZ_WJPO01000034.1"/>
</dbReference>
<dbReference type="InterPro" id="IPR015500">
    <property type="entry name" value="Peptidase_S8_subtilisin-rel"/>
</dbReference>
<organism evidence="8 9">
    <name type="scientific">Rhodovulum strictum</name>
    <dbReference type="NCBI Taxonomy" id="58314"/>
    <lineage>
        <taxon>Bacteria</taxon>
        <taxon>Pseudomonadati</taxon>
        <taxon>Pseudomonadota</taxon>
        <taxon>Alphaproteobacteria</taxon>
        <taxon>Rhodobacterales</taxon>
        <taxon>Paracoccaceae</taxon>
        <taxon>Rhodovulum</taxon>
    </lineage>
</organism>
<keyword evidence="2 5" id="KW-0645">Protease</keyword>
<dbReference type="PROSITE" id="PS51892">
    <property type="entry name" value="SUBTILASE"/>
    <property type="match status" value="1"/>
</dbReference>
<dbReference type="PANTHER" id="PTHR43806:SF11">
    <property type="entry name" value="CEREVISIN-RELATED"/>
    <property type="match status" value="1"/>
</dbReference>
<evidence type="ECO:0000256" key="6">
    <source>
        <dbReference type="SAM" id="MobiDB-lite"/>
    </source>
</evidence>
<gene>
    <name evidence="8" type="ORF">GH815_16665</name>
</gene>
<evidence type="ECO:0000256" key="3">
    <source>
        <dbReference type="ARBA" id="ARBA00022801"/>
    </source>
</evidence>
<evidence type="ECO:0000313" key="9">
    <source>
        <dbReference type="Proteomes" id="UP000466730"/>
    </source>
</evidence>
<reference evidence="8 9" key="1">
    <citation type="submission" date="2019-11" db="EMBL/GenBank/DDBJ databases">
        <title>Draft Whole-Genome sequence of the marine photosynthetic bacterium Rhodovulum strictum DSM 11289.</title>
        <authorList>
            <person name="Kyndt J.A."/>
            <person name="Meyer T.E."/>
        </authorList>
    </citation>
    <scope>NUCLEOTIDE SEQUENCE [LARGE SCALE GENOMIC DNA]</scope>
    <source>
        <strain evidence="8 9">DSM 11289</strain>
    </source>
</reference>
<feature type="region of interest" description="Disordered" evidence="6">
    <location>
        <begin position="264"/>
        <end position="284"/>
    </location>
</feature>
<dbReference type="Proteomes" id="UP000466730">
    <property type="component" value="Unassembled WGS sequence"/>
</dbReference>
<dbReference type="AlphaFoldDB" id="A0A844BNQ0"/>
<accession>A0A844BNQ0</accession>
<dbReference type="Pfam" id="PF00082">
    <property type="entry name" value="Peptidase_S8"/>
    <property type="match status" value="1"/>
</dbReference>
<evidence type="ECO:0000256" key="4">
    <source>
        <dbReference type="ARBA" id="ARBA00022825"/>
    </source>
</evidence>
<feature type="active site" description="Charge relay system" evidence="5">
    <location>
        <position position="61"/>
    </location>
</feature>
<protein>
    <submittedName>
        <fullName evidence="8">S8 family serine peptidase</fullName>
    </submittedName>
</protein>
<dbReference type="PROSITE" id="PS00136">
    <property type="entry name" value="SUBTILASE_ASP"/>
    <property type="match status" value="1"/>
</dbReference>
<sequence length="513" mass="54787">MDLRETQDMPAAPAPTPLPYDREDHFLWHLRALGIARGATLATPLWDEAREKPPVRVAIIDTGVDIYHPNLSGAVPDDAAADFSSTLFGTIYVPPPRIRDHESVMDGTAPGHAKLQHEAENAYLGKRHLFAGLSQGLKARGVDFGSDPSPTLIGIIKTLEDIENQANVIAISDPSTYFGAHGTACAGLVGGRPPVDDAGKPRPIEDDELPYFGINPYCEIIPICTPYSHEILPVIHALLYAVIQRADIILMPRGVVHPGDRAALKGSSDRVHGSRITANNPSGVPGDQANLQVLNQHRVAFEELVKAISNAVYVVTAAGNDGLAQRLAYPASLAGAKRASSLENLADPGDMGPGFLVATARNRDGLPSSYANGTALSDLAIPVLSDDAFRFDEGQFRIDGTSQFAQDFKLDVHASAAAQQQSPWGLLSLDVSGPFGYEEGDWVDGPEKRSVPTDRRAGYTIFGGTSASCSVLAGCIALYLQTLPVEQRKLLNQGELLEAIVRAGIRLASDNCT</sequence>
<evidence type="ECO:0000259" key="7">
    <source>
        <dbReference type="Pfam" id="PF00082"/>
    </source>
</evidence>
<evidence type="ECO:0000313" key="8">
    <source>
        <dbReference type="EMBL" id="MRH22612.1"/>
    </source>
</evidence>
<comment type="caution">
    <text evidence="8">The sequence shown here is derived from an EMBL/GenBank/DDBJ whole genome shotgun (WGS) entry which is preliminary data.</text>
</comment>
<dbReference type="PANTHER" id="PTHR43806">
    <property type="entry name" value="PEPTIDASE S8"/>
    <property type="match status" value="1"/>
</dbReference>
<keyword evidence="4 5" id="KW-0720">Serine protease</keyword>
<dbReference type="OrthoDB" id="8390372at2"/>
<evidence type="ECO:0000256" key="5">
    <source>
        <dbReference type="PROSITE-ProRule" id="PRU01240"/>
    </source>
</evidence>
<proteinExistence type="inferred from homology"/>
<dbReference type="GO" id="GO:0006508">
    <property type="term" value="P:proteolysis"/>
    <property type="evidence" value="ECO:0007669"/>
    <property type="project" value="UniProtKB-KW"/>
</dbReference>
<comment type="similarity">
    <text evidence="1 5">Belongs to the peptidase S8 family.</text>
</comment>
<dbReference type="GO" id="GO:0004252">
    <property type="term" value="F:serine-type endopeptidase activity"/>
    <property type="evidence" value="ECO:0007669"/>
    <property type="project" value="UniProtKB-UniRule"/>
</dbReference>
<keyword evidence="3 5" id="KW-0378">Hydrolase</keyword>
<feature type="domain" description="Peptidase S8/S53" evidence="7">
    <location>
        <begin position="55"/>
        <end position="484"/>
    </location>
</feature>
<dbReference type="InterPro" id="IPR050131">
    <property type="entry name" value="Peptidase_S8_subtilisin-like"/>
</dbReference>
<dbReference type="SUPFAM" id="SSF52743">
    <property type="entry name" value="Subtilisin-like"/>
    <property type="match status" value="1"/>
</dbReference>
<feature type="active site" description="Charge relay system" evidence="5">
    <location>
        <position position="181"/>
    </location>
</feature>
<keyword evidence="9" id="KW-1185">Reference proteome</keyword>
<dbReference type="EMBL" id="WJPO01000034">
    <property type="protein sequence ID" value="MRH22612.1"/>
    <property type="molecule type" value="Genomic_DNA"/>
</dbReference>
<dbReference type="PRINTS" id="PR00723">
    <property type="entry name" value="SUBTILISIN"/>
</dbReference>
<feature type="active site" description="Charge relay system" evidence="5">
    <location>
        <position position="466"/>
    </location>
</feature>
<dbReference type="CDD" id="cd00306">
    <property type="entry name" value="Peptidases_S8_S53"/>
    <property type="match status" value="1"/>
</dbReference>
<name>A0A844BNQ0_9RHOB</name>
<dbReference type="Gene3D" id="3.40.50.200">
    <property type="entry name" value="Peptidase S8/S53 domain"/>
    <property type="match status" value="1"/>
</dbReference>
<dbReference type="InterPro" id="IPR023827">
    <property type="entry name" value="Peptidase_S8_Asp-AS"/>
</dbReference>
<dbReference type="InterPro" id="IPR000209">
    <property type="entry name" value="Peptidase_S8/S53_dom"/>
</dbReference>
<dbReference type="InterPro" id="IPR036852">
    <property type="entry name" value="Peptidase_S8/S53_dom_sf"/>
</dbReference>
<evidence type="ECO:0000256" key="2">
    <source>
        <dbReference type="ARBA" id="ARBA00022670"/>
    </source>
</evidence>